<protein>
    <submittedName>
        <fullName evidence="2">Type VII secretion-associated protein, Rv3446c family, C-terminal domain-containing protein</fullName>
    </submittedName>
</protein>
<keyword evidence="1" id="KW-1133">Transmembrane helix</keyword>
<gene>
    <name evidence="2" type="ORF">SAMN05660282_00131</name>
</gene>
<dbReference type="Proteomes" id="UP000199065">
    <property type="component" value="Unassembled WGS sequence"/>
</dbReference>
<dbReference type="STRING" id="185761.SAMN05660282_00131"/>
<organism evidence="2 3">
    <name type="scientific">Corynebacterium spheniscorum</name>
    <dbReference type="NCBI Taxonomy" id="185761"/>
    <lineage>
        <taxon>Bacteria</taxon>
        <taxon>Bacillati</taxon>
        <taxon>Actinomycetota</taxon>
        <taxon>Actinomycetes</taxon>
        <taxon>Mycobacteriales</taxon>
        <taxon>Corynebacteriaceae</taxon>
        <taxon>Corynebacterium</taxon>
    </lineage>
</organism>
<dbReference type="NCBIfam" id="TIGR03931">
    <property type="entry name" value="T7SS_Rv3446c"/>
    <property type="match status" value="1"/>
</dbReference>
<keyword evidence="1" id="KW-0472">Membrane</keyword>
<sequence>MGVPSKTTTTPAICPTIVVRVDDNASIVEGTDTVYRYDLPASGVMEGWALGSLIDQVRHLAGPQWPEVEVVIDADEQITELISRTLINKGVPAYPAGEVEEEYEEPPEENTIPAGRHRVRQSEELKIPRPTEGRSVRDLGLHPFHGIVLFVLISVVGVSWWTLKPEEKSEPVLPAVSSSAVSTSASSSAPSAPPTTTAEMKVVLEHEQLRVNLPRGYELVSEEGRVFAQGLDENLRVHVKAEPLFGATAEMILAEIREIIAADPQLDGVKESARVVGTEEVPALRYREDPGDGSQVAWTVWVSGEHQMSVGCHTRQAPTVVQQAVCRMAVESLELKN</sequence>
<dbReference type="RefSeq" id="WP_092283384.1">
    <property type="nucleotide sequence ID" value="NZ_FOPJ01000001.1"/>
</dbReference>
<evidence type="ECO:0000313" key="2">
    <source>
        <dbReference type="EMBL" id="SFG17207.1"/>
    </source>
</evidence>
<accession>A0A1I2PT73</accession>
<feature type="transmembrane region" description="Helical" evidence="1">
    <location>
        <begin position="144"/>
        <end position="163"/>
    </location>
</feature>
<dbReference type="EMBL" id="FOPJ01000001">
    <property type="protein sequence ID" value="SFG17207.1"/>
    <property type="molecule type" value="Genomic_DNA"/>
</dbReference>
<evidence type="ECO:0000256" key="1">
    <source>
        <dbReference type="SAM" id="Phobius"/>
    </source>
</evidence>
<reference evidence="2 3" key="1">
    <citation type="submission" date="2016-10" db="EMBL/GenBank/DDBJ databases">
        <authorList>
            <person name="de Groot N.N."/>
        </authorList>
    </citation>
    <scope>NUCLEOTIDE SEQUENCE [LARGE SCALE GENOMIC DNA]</scope>
    <source>
        <strain>J11</strain>
        <strain evidence="3">PG 39</strain>
    </source>
</reference>
<dbReference type="AlphaFoldDB" id="A0A1I2PT73"/>
<keyword evidence="3" id="KW-1185">Reference proteome</keyword>
<name>A0A1I2PT73_9CORY</name>
<keyword evidence="1" id="KW-0812">Transmembrane</keyword>
<dbReference type="InterPro" id="IPR023840">
    <property type="entry name" value="T7SS_Rv3446c"/>
</dbReference>
<proteinExistence type="predicted"/>
<evidence type="ECO:0000313" key="3">
    <source>
        <dbReference type="Proteomes" id="UP000199065"/>
    </source>
</evidence>
<dbReference type="OrthoDB" id="4428093at2"/>